<evidence type="ECO:0000256" key="1">
    <source>
        <dbReference type="SAM" id="MobiDB-lite"/>
    </source>
</evidence>
<sequence length="396" mass="43370">MNMNDSSLDKVKVVWLQSPALNGYPSDEIKWAIRRAIVKHDLVQRARFIKVVADWHRGGRPQDPSPDQRLHCTFDAQDADRAHISTLHGFPESEVPAGVANIVESWRTPNGLAPRSQAINEAYRGTGGRPGTSYRNQMSARGGPSIRDASNRDQIGARRGPDASNRGQMSARRGPSIHDASNRDQIGARRGPDANNRDQMSARRGPGIRDTSNRDQIGARRGPITRDQPSNRDLMGSWRGPSNNLQSSNRNQVSNLLTPGSAYQPRDRYPNSARPYIDSRPQGSSAAGRPMGNLAGTRLRNIGNNIATVLEDPGLEEVTRGINRLTAGSRGTDDGLGRHVNANPYEARNREPLANKSTNTKMASSQVESGGPQQQEKKSQVPDDEEQNKKGEFGSI</sequence>
<feature type="compositionally biased region" description="Basic and acidic residues" evidence="1">
    <location>
        <begin position="375"/>
        <end position="396"/>
    </location>
</feature>
<feature type="region of interest" description="Disordered" evidence="1">
    <location>
        <begin position="121"/>
        <end position="292"/>
    </location>
</feature>
<feature type="compositionally biased region" description="Basic and acidic residues" evidence="1">
    <location>
        <begin position="180"/>
        <end position="196"/>
    </location>
</feature>
<evidence type="ECO:0000313" key="3">
    <source>
        <dbReference type="EMBL" id="KAE9966046.1"/>
    </source>
</evidence>
<accession>A0A8H3U8Y5</accession>
<dbReference type="AlphaFoldDB" id="A0A8H3U8Y5"/>
<dbReference type="EMBL" id="WNWS01000544">
    <property type="protein sequence ID" value="KAE9966046.1"/>
    <property type="molecule type" value="Genomic_DNA"/>
</dbReference>
<comment type="caution">
    <text evidence="2">The sequence shown here is derived from an EMBL/GenBank/DDBJ whole genome shotgun (WGS) entry which is preliminary data.</text>
</comment>
<dbReference type="Proteomes" id="UP000490939">
    <property type="component" value="Unassembled WGS sequence"/>
</dbReference>
<gene>
    <name evidence="2" type="ORF">EG327_000377</name>
    <name evidence="3" type="ORF">EG328_009210</name>
</gene>
<dbReference type="EMBL" id="WNWR01001069">
    <property type="protein sequence ID" value="KAE9965654.1"/>
    <property type="molecule type" value="Genomic_DNA"/>
</dbReference>
<name>A0A8H3U8Y5_VENIN</name>
<reference evidence="2 5" key="1">
    <citation type="submission" date="2019-07" db="EMBL/GenBank/DDBJ databases">
        <title>Venturia inaequalis Genome Resource.</title>
        <authorList>
            <person name="Lichtner F.J."/>
        </authorList>
    </citation>
    <scope>NUCLEOTIDE SEQUENCE [LARGE SCALE GENOMIC DNA]</scope>
    <source>
        <strain evidence="3 4">120213</strain>
        <strain evidence="2 5">DMI_063113</strain>
    </source>
</reference>
<feature type="region of interest" description="Disordered" evidence="1">
    <location>
        <begin position="326"/>
        <end position="396"/>
    </location>
</feature>
<proteinExistence type="predicted"/>
<feature type="compositionally biased region" description="Polar residues" evidence="1">
    <location>
        <begin position="355"/>
        <end position="374"/>
    </location>
</feature>
<feature type="compositionally biased region" description="Basic and acidic residues" evidence="1">
    <location>
        <begin position="149"/>
        <end position="161"/>
    </location>
</feature>
<evidence type="ECO:0000313" key="5">
    <source>
        <dbReference type="Proteomes" id="UP000490939"/>
    </source>
</evidence>
<organism evidence="2 5">
    <name type="scientific">Venturia inaequalis</name>
    <name type="common">Apple scab fungus</name>
    <dbReference type="NCBI Taxonomy" id="5025"/>
    <lineage>
        <taxon>Eukaryota</taxon>
        <taxon>Fungi</taxon>
        <taxon>Dikarya</taxon>
        <taxon>Ascomycota</taxon>
        <taxon>Pezizomycotina</taxon>
        <taxon>Dothideomycetes</taxon>
        <taxon>Pleosporomycetidae</taxon>
        <taxon>Venturiales</taxon>
        <taxon>Venturiaceae</taxon>
        <taxon>Venturia</taxon>
    </lineage>
</organism>
<evidence type="ECO:0000313" key="2">
    <source>
        <dbReference type="EMBL" id="KAE9965654.1"/>
    </source>
</evidence>
<dbReference type="Proteomes" id="UP000447873">
    <property type="component" value="Unassembled WGS sequence"/>
</dbReference>
<protein>
    <submittedName>
        <fullName evidence="2">Uncharacterized protein</fullName>
    </submittedName>
</protein>
<feature type="compositionally biased region" description="Polar residues" evidence="1">
    <location>
        <begin position="240"/>
        <end position="258"/>
    </location>
</feature>
<keyword evidence="5" id="KW-1185">Reference proteome</keyword>
<evidence type="ECO:0000313" key="4">
    <source>
        <dbReference type="Proteomes" id="UP000447873"/>
    </source>
</evidence>